<evidence type="ECO:0000256" key="1">
    <source>
        <dbReference type="ARBA" id="ARBA00022448"/>
    </source>
</evidence>
<evidence type="ECO:0000256" key="7">
    <source>
        <dbReference type="ARBA" id="ARBA00023136"/>
    </source>
</evidence>
<protein>
    <submittedName>
        <fullName evidence="9">Phosphonate transport system ATP-binding protein</fullName>
    </submittedName>
</protein>
<dbReference type="Pfam" id="PF00005">
    <property type="entry name" value="ABC_tran"/>
    <property type="match status" value="1"/>
</dbReference>
<dbReference type="InterPro" id="IPR050086">
    <property type="entry name" value="MetN_ABC_transporter-like"/>
</dbReference>
<dbReference type="PROSITE" id="PS50893">
    <property type="entry name" value="ABC_TRANSPORTER_2"/>
    <property type="match status" value="1"/>
</dbReference>
<accession>A0A1I0A6M2</accession>
<keyword evidence="7" id="KW-0472">Membrane</keyword>
<dbReference type="GO" id="GO:0016887">
    <property type="term" value="F:ATP hydrolysis activity"/>
    <property type="evidence" value="ECO:0007669"/>
    <property type="project" value="InterPro"/>
</dbReference>
<evidence type="ECO:0000259" key="8">
    <source>
        <dbReference type="PROSITE" id="PS50893"/>
    </source>
</evidence>
<evidence type="ECO:0000256" key="4">
    <source>
        <dbReference type="ARBA" id="ARBA00022840"/>
    </source>
</evidence>
<dbReference type="STRING" id="426128.SAMN05660297_00902"/>
<keyword evidence="4 9" id="KW-0067">ATP-binding</keyword>
<name>A0A1I0A6M2_9FIRM</name>
<evidence type="ECO:0000313" key="10">
    <source>
        <dbReference type="Proteomes" id="UP000199568"/>
    </source>
</evidence>
<dbReference type="GO" id="GO:0016020">
    <property type="term" value="C:membrane"/>
    <property type="evidence" value="ECO:0007669"/>
    <property type="project" value="InterPro"/>
</dbReference>
<dbReference type="OrthoDB" id="9802264at2"/>
<sequence>MLEIRNLSKTYNNKVIALKNVSLTVNKGEFAMVLGLSGAGKSTLIRSINGLISVEAGSIEFEGVSVSNKENINKIRKDIGIIFQQFNIIKRLTVLENVLCGRLAYSNTIMSSLKLFKKKDINWALDCIERVGLKEKAYVRSDQLSGGQQQRVGIARALAQQPKLILADEPVASLDPYSAEEILELLTEINKKEGITMLMSLHNVMLAKKYGNRILGIKNGILVFDKQVIGLTEKEMQLIYTMDTSLIKEKQQAV</sequence>
<keyword evidence="10" id="KW-1185">Reference proteome</keyword>
<dbReference type="InterPro" id="IPR012693">
    <property type="entry name" value="ABC_transpr_PhnC"/>
</dbReference>
<evidence type="ECO:0000256" key="6">
    <source>
        <dbReference type="ARBA" id="ARBA00022967"/>
    </source>
</evidence>
<proteinExistence type="predicted"/>
<dbReference type="Proteomes" id="UP000199568">
    <property type="component" value="Unassembled WGS sequence"/>
</dbReference>
<keyword evidence="5" id="KW-0918">Phosphonate transport</keyword>
<reference evidence="9 10" key="1">
    <citation type="submission" date="2016-10" db="EMBL/GenBank/DDBJ databases">
        <authorList>
            <person name="de Groot N.N."/>
        </authorList>
    </citation>
    <scope>NUCLEOTIDE SEQUENCE [LARGE SCALE GENOMIC DNA]</scope>
    <source>
        <strain evidence="9 10">DSM 18979</strain>
    </source>
</reference>
<feature type="domain" description="ABC transporter" evidence="8">
    <location>
        <begin position="2"/>
        <end position="244"/>
    </location>
</feature>
<dbReference type="Gene3D" id="3.40.50.300">
    <property type="entry name" value="P-loop containing nucleotide triphosphate hydrolases"/>
    <property type="match status" value="1"/>
</dbReference>
<evidence type="ECO:0000256" key="3">
    <source>
        <dbReference type="ARBA" id="ARBA00022741"/>
    </source>
</evidence>
<dbReference type="InterPro" id="IPR003439">
    <property type="entry name" value="ABC_transporter-like_ATP-bd"/>
</dbReference>
<dbReference type="SMART" id="SM00382">
    <property type="entry name" value="AAA"/>
    <property type="match status" value="1"/>
</dbReference>
<dbReference type="EMBL" id="FOHU01000002">
    <property type="protein sequence ID" value="SES89770.1"/>
    <property type="molecule type" value="Genomic_DNA"/>
</dbReference>
<evidence type="ECO:0000256" key="5">
    <source>
        <dbReference type="ARBA" id="ARBA00022885"/>
    </source>
</evidence>
<dbReference type="PANTHER" id="PTHR43166">
    <property type="entry name" value="AMINO ACID IMPORT ATP-BINDING PROTEIN"/>
    <property type="match status" value="1"/>
</dbReference>
<keyword evidence="3" id="KW-0547">Nucleotide-binding</keyword>
<dbReference type="PROSITE" id="PS00211">
    <property type="entry name" value="ABC_TRANSPORTER_1"/>
    <property type="match status" value="1"/>
</dbReference>
<dbReference type="CDD" id="cd03256">
    <property type="entry name" value="ABC_PhnC_transporter"/>
    <property type="match status" value="1"/>
</dbReference>
<dbReference type="PANTHER" id="PTHR43166:SF6">
    <property type="entry name" value="PHOSPHONATES IMPORT ATP-BINDING PROTEIN PHNC"/>
    <property type="match status" value="1"/>
</dbReference>
<dbReference type="InterPro" id="IPR027417">
    <property type="entry name" value="P-loop_NTPase"/>
</dbReference>
<evidence type="ECO:0000256" key="2">
    <source>
        <dbReference type="ARBA" id="ARBA00022475"/>
    </source>
</evidence>
<keyword evidence="2" id="KW-1003">Cell membrane</keyword>
<dbReference type="InterPro" id="IPR017871">
    <property type="entry name" value="ABC_transporter-like_CS"/>
</dbReference>
<dbReference type="AlphaFoldDB" id="A0A1I0A6M2"/>
<gene>
    <name evidence="9" type="ORF">SAMN05660297_00902</name>
</gene>
<dbReference type="GO" id="GO:0005524">
    <property type="term" value="F:ATP binding"/>
    <property type="evidence" value="ECO:0007669"/>
    <property type="project" value="UniProtKB-KW"/>
</dbReference>
<dbReference type="GO" id="GO:0015416">
    <property type="term" value="F:ABC-type phosphonate transporter activity"/>
    <property type="evidence" value="ECO:0007669"/>
    <property type="project" value="InterPro"/>
</dbReference>
<dbReference type="InterPro" id="IPR003593">
    <property type="entry name" value="AAA+_ATPase"/>
</dbReference>
<dbReference type="SUPFAM" id="SSF52540">
    <property type="entry name" value="P-loop containing nucleoside triphosphate hydrolases"/>
    <property type="match status" value="1"/>
</dbReference>
<organism evidence="9 10">
    <name type="scientific">Natronincola peptidivorans</name>
    <dbReference type="NCBI Taxonomy" id="426128"/>
    <lineage>
        <taxon>Bacteria</taxon>
        <taxon>Bacillati</taxon>
        <taxon>Bacillota</taxon>
        <taxon>Clostridia</taxon>
        <taxon>Peptostreptococcales</taxon>
        <taxon>Natronincolaceae</taxon>
        <taxon>Natronincola</taxon>
    </lineage>
</organism>
<dbReference type="RefSeq" id="WP_090439911.1">
    <property type="nucleotide sequence ID" value="NZ_FOHU01000002.1"/>
</dbReference>
<dbReference type="NCBIfam" id="TIGR02315">
    <property type="entry name" value="ABC_phnC"/>
    <property type="match status" value="1"/>
</dbReference>
<keyword evidence="6" id="KW-1278">Translocase</keyword>
<evidence type="ECO:0000313" key="9">
    <source>
        <dbReference type="EMBL" id="SES89770.1"/>
    </source>
</evidence>
<keyword evidence="1" id="KW-0813">Transport</keyword>